<feature type="transmembrane region" description="Helical" evidence="7">
    <location>
        <begin position="310"/>
        <end position="329"/>
    </location>
</feature>
<keyword evidence="2" id="KW-0813">Transport</keyword>
<comment type="subcellular location">
    <subcellularLocation>
        <location evidence="1">Cell membrane</location>
        <topology evidence="1">Multi-pass membrane protein</topology>
    </subcellularLocation>
</comment>
<dbReference type="PROSITE" id="PS50850">
    <property type="entry name" value="MFS"/>
    <property type="match status" value="2"/>
</dbReference>
<feature type="transmembrane region" description="Helical" evidence="7">
    <location>
        <begin position="73"/>
        <end position="91"/>
    </location>
</feature>
<dbReference type="KEGG" id="cohn:KCTCHS21_07640"/>
<dbReference type="InterPro" id="IPR036259">
    <property type="entry name" value="MFS_trans_sf"/>
</dbReference>
<dbReference type="OrthoDB" id="2942684at2"/>
<dbReference type="AlphaFoldDB" id="A0A3T1D029"/>
<feature type="transmembrane region" description="Helical" evidence="7">
    <location>
        <begin position="44"/>
        <end position="66"/>
    </location>
</feature>
<feature type="transmembrane region" description="Helical" evidence="7">
    <location>
        <begin position="280"/>
        <end position="304"/>
    </location>
</feature>
<name>A0A3T1D029_9BACL</name>
<organism evidence="9 10">
    <name type="scientific">Cohnella abietis</name>
    <dbReference type="NCBI Taxonomy" id="2507935"/>
    <lineage>
        <taxon>Bacteria</taxon>
        <taxon>Bacillati</taxon>
        <taxon>Bacillota</taxon>
        <taxon>Bacilli</taxon>
        <taxon>Bacillales</taxon>
        <taxon>Paenibacillaceae</taxon>
        <taxon>Cohnella</taxon>
    </lineage>
</organism>
<evidence type="ECO:0000256" key="3">
    <source>
        <dbReference type="ARBA" id="ARBA00022475"/>
    </source>
</evidence>
<dbReference type="InterPro" id="IPR011701">
    <property type="entry name" value="MFS"/>
</dbReference>
<dbReference type="EMBL" id="AP019400">
    <property type="protein sequence ID" value="BBI31365.1"/>
    <property type="molecule type" value="Genomic_DNA"/>
</dbReference>
<evidence type="ECO:0000259" key="8">
    <source>
        <dbReference type="PROSITE" id="PS50850"/>
    </source>
</evidence>
<dbReference type="GO" id="GO:0022857">
    <property type="term" value="F:transmembrane transporter activity"/>
    <property type="evidence" value="ECO:0007669"/>
    <property type="project" value="InterPro"/>
</dbReference>
<evidence type="ECO:0000313" key="9">
    <source>
        <dbReference type="EMBL" id="BBI31365.1"/>
    </source>
</evidence>
<dbReference type="GO" id="GO:0005886">
    <property type="term" value="C:plasma membrane"/>
    <property type="evidence" value="ECO:0007669"/>
    <property type="project" value="UniProtKB-SubCell"/>
</dbReference>
<evidence type="ECO:0000256" key="6">
    <source>
        <dbReference type="ARBA" id="ARBA00023136"/>
    </source>
</evidence>
<evidence type="ECO:0000256" key="4">
    <source>
        <dbReference type="ARBA" id="ARBA00022692"/>
    </source>
</evidence>
<sequence>MLLKNRIFRIILASDIIQQSAIWIRNMALLFFIMEQTNGNPMAISLLTILEYAPIFVFSIIGGLLADRWNPKKTMIAGDLLSAASIAVIILLVESSWWQAVYGAVFVSAILSQFSQPSSAKMFKSHIPEEDVPSAIGITQSMSSLFIILGPILGTTIYQWAGLSASLIVLPVLFLISAAILSFLPKEVVVAEKTKSTFRADLSAGLQFVNSEKSLKKLFLIFSVIGLAAGLVQPLEIFIVTERLGLSKEHLQWFVAADGIGLLIGALITVVFTGLLSLRYLFPVAVFFLGVTFAVEALSVWPILTGVFRFANGILLAIVNTAVGSYIITKIPTEMVGRVNGIFTPISMAALLLGTSSAGVLAQMLGILPVYIMAAVICWIVIGPSFKLHFQKDTKNELTNGVNI</sequence>
<keyword evidence="6 7" id="KW-0472">Membrane</keyword>
<evidence type="ECO:0000256" key="2">
    <source>
        <dbReference type="ARBA" id="ARBA00022448"/>
    </source>
</evidence>
<proteinExistence type="predicted"/>
<keyword evidence="9" id="KW-0762">Sugar transport</keyword>
<feature type="transmembrane region" description="Helical" evidence="7">
    <location>
        <begin position="218"/>
        <end position="239"/>
    </location>
</feature>
<dbReference type="CDD" id="cd06173">
    <property type="entry name" value="MFS_MefA_like"/>
    <property type="match status" value="1"/>
</dbReference>
<accession>A0A3T1D029</accession>
<keyword evidence="10" id="KW-1185">Reference proteome</keyword>
<keyword evidence="5 7" id="KW-1133">Transmembrane helix</keyword>
<feature type="transmembrane region" description="Helical" evidence="7">
    <location>
        <begin position="160"/>
        <end position="184"/>
    </location>
</feature>
<evidence type="ECO:0000313" key="10">
    <source>
        <dbReference type="Proteomes" id="UP000289856"/>
    </source>
</evidence>
<feature type="domain" description="Major facilitator superfamily (MFS) profile" evidence="8">
    <location>
        <begin position="214"/>
        <end position="404"/>
    </location>
</feature>
<dbReference type="SUPFAM" id="SSF103473">
    <property type="entry name" value="MFS general substrate transporter"/>
    <property type="match status" value="1"/>
</dbReference>
<dbReference type="PANTHER" id="PTHR43266:SF8">
    <property type="entry name" value="MACROLIDE-EFFLUX PROTEIN"/>
    <property type="match status" value="1"/>
</dbReference>
<dbReference type="InterPro" id="IPR020846">
    <property type="entry name" value="MFS_dom"/>
</dbReference>
<keyword evidence="3" id="KW-1003">Cell membrane</keyword>
<feature type="transmembrane region" description="Helical" evidence="7">
    <location>
        <begin position="341"/>
        <end position="362"/>
    </location>
</feature>
<evidence type="ECO:0000256" key="1">
    <source>
        <dbReference type="ARBA" id="ARBA00004651"/>
    </source>
</evidence>
<feature type="transmembrane region" description="Helical" evidence="7">
    <location>
        <begin position="251"/>
        <end position="273"/>
    </location>
</feature>
<protein>
    <submittedName>
        <fullName evidence="9">Sugar transporter</fullName>
    </submittedName>
</protein>
<evidence type="ECO:0000256" key="5">
    <source>
        <dbReference type="ARBA" id="ARBA00022989"/>
    </source>
</evidence>
<keyword evidence="4 7" id="KW-0812">Transmembrane</keyword>
<gene>
    <name evidence="9" type="ORF">KCTCHS21_07640</name>
</gene>
<reference evidence="9 10" key="1">
    <citation type="submission" date="2019-01" db="EMBL/GenBank/DDBJ databases">
        <title>Complete genome sequence of Cohnella hallensis HS21 isolated from Korean fir (Abies koreana) rhizospheric soil.</title>
        <authorList>
            <person name="Jiang L."/>
            <person name="Kang S.W."/>
            <person name="Kim S."/>
            <person name="Jung J."/>
            <person name="Kim C.Y."/>
            <person name="Kim D.H."/>
            <person name="Kim S.W."/>
            <person name="Lee J."/>
        </authorList>
    </citation>
    <scope>NUCLEOTIDE SEQUENCE [LARGE SCALE GENOMIC DNA]</scope>
    <source>
        <strain evidence="9 10">HS21</strain>
    </source>
</reference>
<dbReference type="PANTHER" id="PTHR43266">
    <property type="entry name" value="MACROLIDE-EFFLUX PROTEIN"/>
    <property type="match status" value="1"/>
</dbReference>
<dbReference type="Gene3D" id="1.20.1250.20">
    <property type="entry name" value="MFS general substrate transporter like domains"/>
    <property type="match status" value="2"/>
</dbReference>
<feature type="transmembrane region" description="Helical" evidence="7">
    <location>
        <begin position="368"/>
        <end position="386"/>
    </location>
</feature>
<evidence type="ECO:0000256" key="7">
    <source>
        <dbReference type="SAM" id="Phobius"/>
    </source>
</evidence>
<feature type="domain" description="Major facilitator superfamily (MFS) profile" evidence="8">
    <location>
        <begin position="1"/>
        <end position="189"/>
    </location>
</feature>
<dbReference type="Pfam" id="PF07690">
    <property type="entry name" value="MFS_1"/>
    <property type="match status" value="1"/>
</dbReference>
<dbReference type="Proteomes" id="UP000289856">
    <property type="component" value="Chromosome"/>
</dbReference>